<evidence type="ECO:0000313" key="4">
    <source>
        <dbReference type="Proteomes" id="UP000565455"/>
    </source>
</evidence>
<accession>A0ABR6DIT2</accession>
<dbReference type="GeneID" id="96606673"/>
<feature type="compositionally biased region" description="Basic residues" evidence="1">
    <location>
        <begin position="107"/>
        <end position="116"/>
    </location>
</feature>
<dbReference type="Gene3D" id="3.90.1750.20">
    <property type="entry name" value="Putative Large Serine Recombinase, Chain B, Domain 2"/>
    <property type="match status" value="1"/>
</dbReference>
<proteinExistence type="predicted"/>
<reference evidence="3 4" key="1">
    <citation type="submission" date="2020-08" db="EMBL/GenBank/DDBJ databases">
        <title>Genomic Encyclopedia of Type Strains, Phase IV (KMG-IV): sequencing the most valuable type-strain genomes for metagenomic binning, comparative biology and taxonomic classification.</title>
        <authorList>
            <person name="Goeker M."/>
        </authorList>
    </citation>
    <scope>NUCLEOTIDE SEQUENCE [LARGE SCALE GENOMIC DNA]</scope>
    <source>
        <strain evidence="3 4">DSM 5686</strain>
    </source>
</reference>
<dbReference type="InterPro" id="IPR011109">
    <property type="entry name" value="DNA_bind_recombinase_dom"/>
</dbReference>
<feature type="compositionally biased region" description="Pro residues" evidence="1">
    <location>
        <begin position="92"/>
        <end position="101"/>
    </location>
</feature>
<feature type="domain" description="Recombinase" evidence="2">
    <location>
        <begin position="26"/>
        <end position="75"/>
    </location>
</feature>
<evidence type="ECO:0000313" key="3">
    <source>
        <dbReference type="EMBL" id="MBA9065650.1"/>
    </source>
</evidence>
<protein>
    <recommendedName>
        <fullName evidence="2">Recombinase domain-containing protein</fullName>
    </recommendedName>
</protein>
<dbReference type="InterPro" id="IPR038109">
    <property type="entry name" value="DNA_bind_recomb_sf"/>
</dbReference>
<comment type="caution">
    <text evidence="3">The sequence shown here is derived from an EMBL/GenBank/DDBJ whole genome shotgun (WGS) entry which is preliminary data.</text>
</comment>
<dbReference type="EMBL" id="JACJIM010000009">
    <property type="protein sequence ID" value="MBA9065650.1"/>
    <property type="molecule type" value="Genomic_DNA"/>
</dbReference>
<feature type="region of interest" description="Disordered" evidence="1">
    <location>
        <begin position="81"/>
        <end position="116"/>
    </location>
</feature>
<dbReference type="Proteomes" id="UP000565455">
    <property type="component" value="Unassembled WGS sequence"/>
</dbReference>
<organism evidence="3 4">
    <name type="scientific">Methylobacterium fujisawaense</name>
    <dbReference type="NCBI Taxonomy" id="107400"/>
    <lineage>
        <taxon>Bacteria</taxon>
        <taxon>Pseudomonadati</taxon>
        <taxon>Pseudomonadota</taxon>
        <taxon>Alphaproteobacteria</taxon>
        <taxon>Hyphomicrobiales</taxon>
        <taxon>Methylobacteriaceae</taxon>
        <taxon>Methylobacterium</taxon>
    </lineage>
</organism>
<gene>
    <name evidence="3" type="ORF">GGQ91_005072</name>
</gene>
<keyword evidence="4" id="KW-1185">Reference proteome</keyword>
<name>A0ABR6DIT2_9HYPH</name>
<evidence type="ECO:0000256" key="1">
    <source>
        <dbReference type="SAM" id="MobiDB-lite"/>
    </source>
</evidence>
<dbReference type="RefSeq" id="WP_182593068.1">
    <property type="nucleotide sequence ID" value="NZ_JACJIM010000009.1"/>
</dbReference>
<feature type="compositionally biased region" description="Basic and acidic residues" evidence="1">
    <location>
        <begin position="81"/>
        <end position="91"/>
    </location>
</feature>
<dbReference type="Pfam" id="PF07508">
    <property type="entry name" value="Recombinase"/>
    <property type="match status" value="1"/>
</dbReference>
<sequence length="116" mass="12864">MTNQPTATLAQRLGAAANSAFAQQDAEAFRDIILNLEMEDIRSHRGIATTLNARGVTTPRGGLWHPTTVARLLRHLDLKRSNERLPVRRPDPFTPPLPPETQAPAGTRRRGRALRV</sequence>
<evidence type="ECO:0000259" key="2">
    <source>
        <dbReference type="Pfam" id="PF07508"/>
    </source>
</evidence>